<dbReference type="Proteomes" id="UP001172386">
    <property type="component" value="Unassembled WGS sequence"/>
</dbReference>
<comment type="caution">
    <text evidence="1">The sequence shown here is derived from an EMBL/GenBank/DDBJ whole genome shotgun (WGS) entry which is preliminary data.</text>
</comment>
<sequence>MANYHLRQWQQKHGEEFHPLSPQDPSRYGQASTEYTGHAPEPLAGSYMGAQTRFWGNDYPATPPELTRPRRSPGASFRSTAFTPRGRQDATYQNLSDQDPWRPSSPIDGQTRAPYARSPVVNTLEAYNSRNNVLPLNQASPPNRPSNRPQLLATAQPPDNTSYPQRIGSNTVSIASSKIPTHSFAEHENVPVHDPIRENPYIHEANTFLNRMVHAFRIKTIFHWLDPRHFHKYAFFSLQAWEPHSYQLPGQFYLSQATGLSSEYRHQDYFRRRYRGWNEDRYLDPIDGRLRRLFAQTVDEVYDMPNDTSWRRTYISNISPRLLRVAYWPYSRMPDASSVHSTKHSIQGELKNRVETWDWKQWAQVAGCWLPACIGLLFIMCGPTDVGGPVRNHGCYDPIPYRYWSYPKTARNFHENMRAGRASGIDRQKDNRLKARRILPRILCFPEHCSDRNLRGCMTPEDWISQHADGSQPTYIFISYTAEHFARPCQEGKKQMKELGAPSCDCHDCNNSKTDAHALHQIAQHAAGEAGVDAYWTDQCCMSTDPEEFSEDIYSISDVVRGAQRVVVLVGQSCMNRLPNNITTKKLLEEWGTRMWTWPEVLLGPVREKIDVYTRGAEDWEMPLRYHKLDFAQRAWGDTDVARQLIDHYENTLSVSRLELVVLALECLLSRVTATTKFADGDLSYALMGLLRQRPHTERTDSAFQAFARLSLANDSDRLLERMICLLPVDVGDVSTRLTRHDPEAGKHDMKDYYWAKLNDHWDAKLWDVEPLCQVAGIAANDTVILDGAYGATIHWDSFQRIAITTRETWSRMLARFMVRATPIWFFMGVLIIGTSRNNPSAQGIGAIFLVLGLILILVSPMTILHLYSGKVWNSQPWLFGFEGHMDIRHIERKIWGFPCGRLSWAPYSSSLSRHRLNKQWLEDECEGTEPLLGLASTEYRHENLGTVQTPDGETLRHFTIVDTYTM</sequence>
<dbReference type="EMBL" id="JAPDRQ010000082">
    <property type="protein sequence ID" value="KAJ9656191.1"/>
    <property type="molecule type" value="Genomic_DNA"/>
</dbReference>
<evidence type="ECO:0000313" key="2">
    <source>
        <dbReference type="Proteomes" id="UP001172386"/>
    </source>
</evidence>
<proteinExistence type="predicted"/>
<keyword evidence="2" id="KW-1185">Reference proteome</keyword>
<reference evidence="1" key="1">
    <citation type="submission" date="2022-10" db="EMBL/GenBank/DDBJ databases">
        <title>Culturing micro-colonial fungi from biological soil crusts in the Mojave desert and describing Neophaeococcomyces mojavensis, and introducing the new genera and species Taxawa tesnikishii.</title>
        <authorList>
            <person name="Kurbessoian T."/>
            <person name="Stajich J.E."/>
        </authorList>
    </citation>
    <scope>NUCLEOTIDE SEQUENCE</scope>
    <source>
        <strain evidence="1">JES_112</strain>
    </source>
</reference>
<accession>A0ACC3A6K6</accession>
<organism evidence="1 2">
    <name type="scientific">Neophaeococcomyces mojaviensis</name>
    <dbReference type="NCBI Taxonomy" id="3383035"/>
    <lineage>
        <taxon>Eukaryota</taxon>
        <taxon>Fungi</taxon>
        <taxon>Dikarya</taxon>
        <taxon>Ascomycota</taxon>
        <taxon>Pezizomycotina</taxon>
        <taxon>Eurotiomycetes</taxon>
        <taxon>Chaetothyriomycetidae</taxon>
        <taxon>Chaetothyriales</taxon>
        <taxon>Chaetothyriales incertae sedis</taxon>
        <taxon>Neophaeococcomyces</taxon>
    </lineage>
</organism>
<gene>
    <name evidence="1" type="ORF">H2198_005153</name>
</gene>
<name>A0ACC3A6K6_9EURO</name>
<protein>
    <submittedName>
        <fullName evidence="1">Uncharacterized protein</fullName>
    </submittedName>
</protein>
<evidence type="ECO:0000313" key="1">
    <source>
        <dbReference type="EMBL" id="KAJ9656191.1"/>
    </source>
</evidence>